<sequence length="145" mass="16207">MDKRQEYPTPPVGHKPSSYDLPSVIVIVCIGLCFCLRKANRLVPNRYSFPLILRSGNDQGNSRGRGRRQRQQDPFDDIDDEESRQGLLNDFSDQDDIDEELNAAKTDNQPNMFVVVDDDDDGNENSNANGSSRSPQFGNSGKKSA</sequence>
<keyword evidence="4" id="KW-1185">Reference proteome</keyword>
<organism evidence="3 4">
    <name type="scientific">Absidia repens</name>
    <dbReference type="NCBI Taxonomy" id="90262"/>
    <lineage>
        <taxon>Eukaryota</taxon>
        <taxon>Fungi</taxon>
        <taxon>Fungi incertae sedis</taxon>
        <taxon>Mucoromycota</taxon>
        <taxon>Mucoromycotina</taxon>
        <taxon>Mucoromycetes</taxon>
        <taxon>Mucorales</taxon>
        <taxon>Cunninghamellaceae</taxon>
        <taxon>Absidia</taxon>
    </lineage>
</organism>
<dbReference type="EMBL" id="MCGE01000034">
    <property type="protein sequence ID" value="ORZ07639.1"/>
    <property type="molecule type" value="Genomic_DNA"/>
</dbReference>
<proteinExistence type="predicted"/>
<gene>
    <name evidence="3" type="ORF">BCR42DRAFT_397181</name>
</gene>
<dbReference type="AlphaFoldDB" id="A0A1X2I232"/>
<keyword evidence="2" id="KW-0472">Membrane</keyword>
<accession>A0A1X2I232</accession>
<keyword evidence="2" id="KW-1133">Transmembrane helix</keyword>
<feature type="compositionally biased region" description="Acidic residues" evidence="1">
    <location>
        <begin position="92"/>
        <end position="101"/>
    </location>
</feature>
<dbReference type="Proteomes" id="UP000193560">
    <property type="component" value="Unassembled WGS sequence"/>
</dbReference>
<reference evidence="3 4" key="1">
    <citation type="submission" date="2016-07" db="EMBL/GenBank/DDBJ databases">
        <title>Pervasive Adenine N6-methylation of Active Genes in Fungi.</title>
        <authorList>
            <consortium name="DOE Joint Genome Institute"/>
            <person name="Mondo S.J."/>
            <person name="Dannebaum R.O."/>
            <person name="Kuo R.C."/>
            <person name="Labutti K."/>
            <person name="Haridas S."/>
            <person name="Kuo A."/>
            <person name="Salamov A."/>
            <person name="Ahrendt S.R."/>
            <person name="Lipzen A."/>
            <person name="Sullivan W."/>
            <person name="Andreopoulos W.B."/>
            <person name="Clum A."/>
            <person name="Lindquist E."/>
            <person name="Daum C."/>
            <person name="Ramamoorthy G.K."/>
            <person name="Gryganskyi A."/>
            <person name="Culley D."/>
            <person name="Magnuson J.K."/>
            <person name="James T.Y."/>
            <person name="O'Malley M.A."/>
            <person name="Stajich J.E."/>
            <person name="Spatafora J.W."/>
            <person name="Visel A."/>
            <person name="Grigoriev I.V."/>
        </authorList>
    </citation>
    <scope>NUCLEOTIDE SEQUENCE [LARGE SCALE GENOMIC DNA]</scope>
    <source>
        <strain evidence="3 4">NRRL 1336</strain>
    </source>
</reference>
<feature type="region of interest" description="Disordered" evidence="1">
    <location>
        <begin position="49"/>
        <end position="145"/>
    </location>
</feature>
<comment type="caution">
    <text evidence="3">The sequence shown here is derived from an EMBL/GenBank/DDBJ whole genome shotgun (WGS) entry which is preliminary data.</text>
</comment>
<protein>
    <submittedName>
        <fullName evidence="3">Uncharacterized protein</fullName>
    </submittedName>
</protein>
<keyword evidence="2" id="KW-0812">Transmembrane</keyword>
<dbReference type="OrthoDB" id="2277039at2759"/>
<evidence type="ECO:0000256" key="2">
    <source>
        <dbReference type="SAM" id="Phobius"/>
    </source>
</evidence>
<evidence type="ECO:0000313" key="4">
    <source>
        <dbReference type="Proteomes" id="UP000193560"/>
    </source>
</evidence>
<name>A0A1X2I232_9FUNG</name>
<feature type="transmembrane region" description="Helical" evidence="2">
    <location>
        <begin position="20"/>
        <end position="36"/>
    </location>
</feature>
<evidence type="ECO:0000256" key="1">
    <source>
        <dbReference type="SAM" id="MobiDB-lite"/>
    </source>
</evidence>
<feature type="compositionally biased region" description="Polar residues" evidence="1">
    <location>
        <begin position="124"/>
        <end position="145"/>
    </location>
</feature>
<evidence type="ECO:0000313" key="3">
    <source>
        <dbReference type="EMBL" id="ORZ07639.1"/>
    </source>
</evidence>